<reference evidence="3" key="1">
    <citation type="journal article" date="2019" name="PLoS Negl. Trop. Dis.">
        <title>Revisiting the worldwide diversity of Leptospira species in the environment.</title>
        <authorList>
            <person name="Vincent A.T."/>
            <person name="Schiettekatte O."/>
            <person name="Bourhy P."/>
            <person name="Veyrier F.J."/>
            <person name="Picardeau M."/>
        </authorList>
    </citation>
    <scope>NUCLEOTIDE SEQUENCE [LARGE SCALE GENOMIC DNA]</scope>
    <source>
        <strain evidence="3">SSS9</strain>
    </source>
</reference>
<dbReference type="Pfam" id="PF07588">
    <property type="entry name" value="DUF1554"/>
    <property type="match status" value="1"/>
</dbReference>
<sequence length="304" mass="32064">MPLFRSFLALILFVSLAACAIKTTNPGDPSSADFFKNEIISCLIESCNQEILISGGSIVPEESSLTLSISLPKAPSSSASYSFSVSNPSLGSVSPSTLIFTAANFNIPQTITILGAADDTDTVDNFFVLDILDPEDQSIHYSLKQKDNDRFLFATNPTYAGNFSITFADAICAGEVSGHIGLPSGTYKALAVSGTWRRASAPQISWVLKPNMQYWDIGSSLKAYDTDASSYFIDSSGNGISSAGSNFWTGLNGDWTTGSDCLGWSSGAPTDQGSAGNPSNPTLSGISSGLVYCNNVQSLICVQQ</sequence>
<dbReference type="OrthoDB" id="324949at2"/>
<feature type="chain" id="PRO_5020902029" evidence="1">
    <location>
        <begin position="21"/>
        <end position="304"/>
    </location>
</feature>
<evidence type="ECO:0000256" key="1">
    <source>
        <dbReference type="SAM" id="SignalP"/>
    </source>
</evidence>
<feature type="signal peptide" evidence="1">
    <location>
        <begin position="1"/>
        <end position="20"/>
    </location>
</feature>
<dbReference type="InterPro" id="IPR011448">
    <property type="entry name" value="DUF1554"/>
</dbReference>
<dbReference type="InterPro" id="IPR016186">
    <property type="entry name" value="C-type_lectin-like/link_sf"/>
</dbReference>
<accession>A0A4R9G5D5</accession>
<keyword evidence="1" id="KW-0732">Signal</keyword>
<name>A0A4R9G5D5_9LEPT</name>
<comment type="caution">
    <text evidence="3">The sequence shown here is derived from an EMBL/GenBank/DDBJ whole genome shotgun (WGS) entry which is preliminary data.</text>
</comment>
<dbReference type="EMBL" id="RQEP01000005">
    <property type="protein sequence ID" value="TGK06758.1"/>
    <property type="molecule type" value="Genomic_DNA"/>
</dbReference>
<dbReference type="Gene3D" id="3.10.100.10">
    <property type="entry name" value="Mannose-Binding Protein A, subunit A"/>
    <property type="match status" value="1"/>
</dbReference>
<dbReference type="PROSITE" id="PS51257">
    <property type="entry name" value="PROKAR_LIPOPROTEIN"/>
    <property type="match status" value="1"/>
</dbReference>
<dbReference type="SUPFAM" id="SSF56436">
    <property type="entry name" value="C-type lectin-like"/>
    <property type="match status" value="1"/>
</dbReference>
<keyword evidence="4" id="KW-1185">Reference proteome</keyword>
<protein>
    <submittedName>
        <fullName evidence="3">DUF1554 domain-containing protein</fullName>
    </submittedName>
</protein>
<proteinExistence type="predicted"/>
<dbReference type="InterPro" id="IPR016187">
    <property type="entry name" value="CTDL_fold"/>
</dbReference>
<evidence type="ECO:0000259" key="2">
    <source>
        <dbReference type="Pfam" id="PF07588"/>
    </source>
</evidence>
<evidence type="ECO:0000313" key="4">
    <source>
        <dbReference type="Proteomes" id="UP000297453"/>
    </source>
</evidence>
<dbReference type="Proteomes" id="UP000297453">
    <property type="component" value="Unassembled WGS sequence"/>
</dbReference>
<dbReference type="AlphaFoldDB" id="A0A4R9G5D5"/>
<organism evidence="3 4">
    <name type="scientific">Leptospira semungkisensis</name>
    <dbReference type="NCBI Taxonomy" id="2484985"/>
    <lineage>
        <taxon>Bacteria</taxon>
        <taxon>Pseudomonadati</taxon>
        <taxon>Spirochaetota</taxon>
        <taxon>Spirochaetia</taxon>
        <taxon>Leptospirales</taxon>
        <taxon>Leptospiraceae</taxon>
        <taxon>Leptospira</taxon>
    </lineage>
</organism>
<gene>
    <name evidence="3" type="ORF">EHO59_01080</name>
</gene>
<evidence type="ECO:0000313" key="3">
    <source>
        <dbReference type="EMBL" id="TGK06758.1"/>
    </source>
</evidence>
<feature type="domain" description="DUF1554" evidence="2">
    <location>
        <begin position="158"/>
        <end position="277"/>
    </location>
</feature>